<protein>
    <recommendedName>
        <fullName evidence="1">WGR domain-containing protein</fullName>
    </recommendedName>
</protein>
<evidence type="ECO:0000313" key="2">
    <source>
        <dbReference type="EMBL" id="BDD49758.1"/>
    </source>
</evidence>
<evidence type="ECO:0000313" key="3">
    <source>
        <dbReference type="Proteomes" id="UP001320460"/>
    </source>
</evidence>
<accession>A0ABM7VRS8</accession>
<dbReference type="EMBL" id="AP025334">
    <property type="protein sequence ID" value="BDD49758.1"/>
    <property type="molecule type" value="Genomic_DNA"/>
</dbReference>
<dbReference type="Gene3D" id="2.20.140.10">
    <property type="entry name" value="WGR domain"/>
    <property type="match status" value="1"/>
</dbReference>
<organism evidence="2 3">
    <name type="scientific">Phytobacter diazotrophicus</name>
    <dbReference type="NCBI Taxonomy" id="395631"/>
    <lineage>
        <taxon>Bacteria</taxon>
        <taxon>Pseudomonadati</taxon>
        <taxon>Pseudomonadota</taxon>
        <taxon>Gammaproteobacteria</taxon>
        <taxon>Enterobacterales</taxon>
        <taxon>Enterobacteriaceae</taxon>
        <taxon>Phytobacter</taxon>
    </lineage>
</organism>
<dbReference type="InterPro" id="IPR011989">
    <property type="entry name" value="ARM-like"/>
</dbReference>
<dbReference type="PROSITE" id="PS51977">
    <property type="entry name" value="WGR"/>
    <property type="match status" value="1"/>
</dbReference>
<dbReference type="Proteomes" id="UP001320460">
    <property type="component" value="Chromosome"/>
</dbReference>
<name>A0ABM7VRS8_9ENTR</name>
<dbReference type="SUPFAM" id="SSF48371">
    <property type="entry name" value="ARM repeat"/>
    <property type="match status" value="1"/>
</dbReference>
<dbReference type="RefSeq" id="WP_125124065.1">
    <property type="nucleotide sequence ID" value="NZ_AP025334.1"/>
</dbReference>
<evidence type="ECO:0000259" key="1">
    <source>
        <dbReference type="PROSITE" id="PS51977"/>
    </source>
</evidence>
<gene>
    <name evidence="2" type="ORF">PDTA9734_12450</name>
</gene>
<dbReference type="Gene3D" id="1.25.10.10">
    <property type="entry name" value="Leucine-rich Repeat Variant"/>
    <property type="match status" value="1"/>
</dbReference>
<keyword evidence="3" id="KW-1185">Reference proteome</keyword>
<reference evidence="2 3" key="1">
    <citation type="submission" date="2021-12" db="EMBL/GenBank/DDBJ databases">
        <title>Complete genome sequence of Phytobacter diazotrophicus TA9734.</title>
        <authorList>
            <person name="Kubota H."/>
            <person name="Nakayama Y."/>
            <person name="Ariyoshi T."/>
        </authorList>
    </citation>
    <scope>NUCLEOTIDE SEQUENCE [LARGE SCALE GENOMIC DNA]</scope>
    <source>
        <strain evidence="2 3">TA9734</strain>
    </source>
</reference>
<dbReference type="InterPro" id="IPR008893">
    <property type="entry name" value="WGR_domain"/>
</dbReference>
<sequence>MKLIKKVKLTFTQGASDKVYEVDLCEQPGNEVNRYWVNFRYGRRGGTLREGTKTPAPVDFINAEAIFASVVVAKTNKGYVEAGSLSPSAVSAFSSSLHTLIRQIDRIKESEQRARSIWRLPQQPNAMLADWLEKGLNEEHHWLENYARLWTLGRTGNQHNLARVSPFLESSYPPLSNLAYEVYLRLGDDDDIAVLRQNLLASLPSELSQALAVGDTGAIDAQLQRHINEQNPNASTLLKTLYRLALDNPLLHQGLIRLLYVLPLRPNLFKGVRYLFKMAEFRLDAPMFALLAWRFDTTREFYSAQWDGVWVNGVGYIKPSQELLRDDSRLAYSRKTRDYLRRRSWRALRRLGARGDARYVDMACALLLQYKKEYLVPEKQSDSGVFASDAHLFAWNAILRLHHPHYQRHRQRALWIRVSDEKDERRVEAFPQLWDQHPDALLTLLCLSESEAVCTFALRAMKDNASFYQALTDSQLVQLLARPFPLIADFVLSLLTARSLTPELLLGLINSVHPQARSLALTHLNSISALFDEAELVTALLLADDAQISAWLEERFSRQPLTTSQQVTLTRALLLRLTDAQTTFSEQHALWLSVCLVSHLSAMAPSLTIENFSELLAHPDTGVQLLAARLLVSSDLAQSPLSQALLVQIHNSPVAAIRAAGIALLGKQNPELVLLQLPQLIDLLQCGEAEERQACYTLLGQLAGQHAAEVFAGLFPLVFKKEAHEGAHQALLTFFTHKLNACLLSLDKDTIWRLIHARSLAAQSLGRECLLARSPLAWSVNQWVALANHPDHYIRDYALKAFTSHVDVVREQSSAALELLESDWPATREFGFAYFRQNYPSPGWTPELIVKVCDSNRDDVQAYGRELLQTFFQREQGEAYLLKLSQHPSLTVQTFVTHFFDEYATGKPDVILALKPCFLTILSQVNRGRVAKDRTLAFLTQQAAASPLVLEMVASLLTRLSLTVVQKDKAPLIKAMLQLQKQYPHLNLPLDIIARPEQGAPHAG</sequence>
<dbReference type="CDD" id="cd07998">
    <property type="entry name" value="WGR_DNA_ligase"/>
    <property type="match status" value="1"/>
</dbReference>
<proteinExistence type="predicted"/>
<dbReference type="InterPro" id="IPR016024">
    <property type="entry name" value="ARM-type_fold"/>
</dbReference>
<feature type="domain" description="WGR" evidence="1">
    <location>
        <begin position="1"/>
        <end position="92"/>
    </location>
</feature>